<evidence type="ECO:0000259" key="2">
    <source>
        <dbReference type="PROSITE" id="PS51253"/>
    </source>
</evidence>
<dbReference type="GO" id="GO:0003677">
    <property type="term" value="F:DNA binding"/>
    <property type="evidence" value="ECO:0007669"/>
    <property type="project" value="UniProtKB-KW"/>
</dbReference>
<name>F4RFP3_MELLP</name>
<dbReference type="InParanoid" id="F4RFP3"/>
<dbReference type="eggNOG" id="KOG3105">
    <property type="taxonomic scope" value="Eukaryota"/>
</dbReference>
<dbReference type="OrthoDB" id="162969at2759"/>
<dbReference type="SUPFAM" id="SSF46689">
    <property type="entry name" value="Homeodomain-like"/>
    <property type="match status" value="1"/>
</dbReference>
<evidence type="ECO:0000313" key="3">
    <source>
        <dbReference type="EMBL" id="EGG08897.1"/>
    </source>
</evidence>
<accession>F4RFP3</accession>
<dbReference type="GO" id="GO:0005634">
    <property type="term" value="C:nucleus"/>
    <property type="evidence" value="ECO:0007669"/>
    <property type="project" value="TreeGrafter"/>
</dbReference>
<dbReference type="PROSITE" id="PS51253">
    <property type="entry name" value="HTH_CENPB"/>
    <property type="match status" value="1"/>
</dbReference>
<dbReference type="PANTHER" id="PTHR19303:SF73">
    <property type="entry name" value="PROTEIN PDC2"/>
    <property type="match status" value="1"/>
</dbReference>
<dbReference type="InterPro" id="IPR006600">
    <property type="entry name" value="HTH_CenpB_DNA-bd_dom"/>
</dbReference>
<dbReference type="RefSeq" id="XP_007407871.1">
    <property type="nucleotide sequence ID" value="XM_007407809.1"/>
</dbReference>
<dbReference type="PANTHER" id="PTHR19303">
    <property type="entry name" value="TRANSPOSON"/>
    <property type="match status" value="1"/>
</dbReference>
<dbReference type="InterPro" id="IPR050863">
    <property type="entry name" value="CenT-Element_Derived"/>
</dbReference>
<dbReference type="Gene3D" id="1.10.10.60">
    <property type="entry name" value="Homeodomain-like"/>
    <property type="match status" value="2"/>
</dbReference>
<dbReference type="VEuPathDB" id="FungiDB:MELLADRAFT_84418"/>
<feature type="domain" description="HTH CENPB-type" evidence="2">
    <location>
        <begin position="73"/>
        <end position="143"/>
    </location>
</feature>
<evidence type="ECO:0000313" key="4">
    <source>
        <dbReference type="Proteomes" id="UP000001072"/>
    </source>
</evidence>
<keyword evidence="1" id="KW-0238">DNA-binding</keyword>
<keyword evidence="4" id="KW-1185">Reference proteome</keyword>
<dbReference type="KEGG" id="mlr:MELLADRAFT_84418"/>
<dbReference type="InterPro" id="IPR009057">
    <property type="entry name" value="Homeodomain-like_sf"/>
</dbReference>
<evidence type="ECO:0000256" key="1">
    <source>
        <dbReference type="ARBA" id="ARBA00023125"/>
    </source>
</evidence>
<dbReference type="EMBL" id="GL883099">
    <property type="protein sequence ID" value="EGG08897.1"/>
    <property type="molecule type" value="Genomic_DNA"/>
</dbReference>
<dbReference type="Proteomes" id="UP000001072">
    <property type="component" value="Unassembled WGS sequence"/>
</dbReference>
<dbReference type="Pfam" id="PF03221">
    <property type="entry name" value="HTH_Tnp_Tc5"/>
    <property type="match status" value="1"/>
</dbReference>
<gene>
    <name evidence="3" type="ORF">MELLADRAFT_84418</name>
</gene>
<dbReference type="GeneID" id="18933471"/>
<sequence length="143" mass="16339">MPQIKPLHAGIMTNDQKKKLCEKHTQCPKMKQSDLAKWAKHTFNLLKIPGQTTILDILKKKENYLGMSSAELSCKRQRIAHHPEHDTALANWVFQCKHNGTRLTGPLIQAKAKILADQMKIPDQDQPSFSKGWLESFQARHGF</sequence>
<dbReference type="SMART" id="SM00674">
    <property type="entry name" value="CENPB"/>
    <property type="match status" value="1"/>
</dbReference>
<reference evidence="4" key="1">
    <citation type="journal article" date="2011" name="Proc. Natl. Acad. Sci. U.S.A.">
        <title>Obligate biotrophy features unraveled by the genomic analysis of rust fungi.</title>
        <authorList>
            <person name="Duplessis S."/>
            <person name="Cuomo C.A."/>
            <person name="Lin Y.-C."/>
            <person name="Aerts A."/>
            <person name="Tisserant E."/>
            <person name="Veneault-Fourrey C."/>
            <person name="Joly D.L."/>
            <person name="Hacquard S."/>
            <person name="Amselem J."/>
            <person name="Cantarel B.L."/>
            <person name="Chiu R."/>
            <person name="Coutinho P.M."/>
            <person name="Feau N."/>
            <person name="Field M."/>
            <person name="Frey P."/>
            <person name="Gelhaye E."/>
            <person name="Goldberg J."/>
            <person name="Grabherr M.G."/>
            <person name="Kodira C.D."/>
            <person name="Kohler A."/>
            <person name="Kuees U."/>
            <person name="Lindquist E.A."/>
            <person name="Lucas S.M."/>
            <person name="Mago R."/>
            <person name="Mauceli E."/>
            <person name="Morin E."/>
            <person name="Murat C."/>
            <person name="Pangilinan J.L."/>
            <person name="Park R."/>
            <person name="Pearson M."/>
            <person name="Quesneville H."/>
            <person name="Rouhier N."/>
            <person name="Sakthikumar S."/>
            <person name="Salamov A.A."/>
            <person name="Schmutz J."/>
            <person name="Selles B."/>
            <person name="Shapiro H."/>
            <person name="Tanguay P."/>
            <person name="Tuskan G.A."/>
            <person name="Henrissat B."/>
            <person name="Van de Peer Y."/>
            <person name="Rouze P."/>
            <person name="Ellis J.G."/>
            <person name="Dodds P.N."/>
            <person name="Schein J.E."/>
            <person name="Zhong S."/>
            <person name="Hamelin R.C."/>
            <person name="Grigoriev I.V."/>
            <person name="Szabo L.J."/>
            <person name="Martin F."/>
        </authorList>
    </citation>
    <scope>NUCLEOTIDE SEQUENCE [LARGE SCALE GENOMIC DNA]</scope>
    <source>
        <strain evidence="4">98AG31 / pathotype 3-4-7</strain>
    </source>
</reference>
<organism evidence="4">
    <name type="scientific">Melampsora larici-populina (strain 98AG31 / pathotype 3-4-7)</name>
    <name type="common">Poplar leaf rust fungus</name>
    <dbReference type="NCBI Taxonomy" id="747676"/>
    <lineage>
        <taxon>Eukaryota</taxon>
        <taxon>Fungi</taxon>
        <taxon>Dikarya</taxon>
        <taxon>Basidiomycota</taxon>
        <taxon>Pucciniomycotina</taxon>
        <taxon>Pucciniomycetes</taxon>
        <taxon>Pucciniales</taxon>
        <taxon>Melampsoraceae</taxon>
        <taxon>Melampsora</taxon>
    </lineage>
</organism>
<dbReference type="AlphaFoldDB" id="F4RFP3"/>
<dbReference type="HOGENOM" id="CLU_018294_7_5_1"/>
<protein>
    <recommendedName>
        <fullName evidence="2">HTH CENPB-type domain-containing protein</fullName>
    </recommendedName>
</protein>
<proteinExistence type="predicted"/>